<dbReference type="InterPro" id="IPR023393">
    <property type="entry name" value="START-like_dom_sf"/>
</dbReference>
<dbReference type="Pfam" id="PF10604">
    <property type="entry name" value="Polyketide_cyc2"/>
    <property type="match status" value="1"/>
</dbReference>
<evidence type="ECO:0000313" key="2">
    <source>
        <dbReference type="Proteomes" id="UP000245507"/>
    </source>
</evidence>
<dbReference type="RefSeq" id="WP_109692922.1">
    <property type="nucleotide sequence ID" value="NZ_QGDD01000002.1"/>
</dbReference>
<accession>A0A316TNR7</accession>
<dbReference type="CDD" id="cd07821">
    <property type="entry name" value="PYR_PYL_RCAR_like"/>
    <property type="match status" value="1"/>
</dbReference>
<dbReference type="OrthoDB" id="581838at2"/>
<comment type="caution">
    <text evidence="1">The sequence shown here is derived from an EMBL/GenBank/DDBJ whole genome shotgun (WGS) entry which is preliminary data.</text>
</comment>
<reference evidence="1 2" key="1">
    <citation type="submission" date="2018-05" db="EMBL/GenBank/DDBJ databases">
        <title>Nocardioides silvaticus genome.</title>
        <authorList>
            <person name="Li C."/>
            <person name="Wang G."/>
        </authorList>
    </citation>
    <scope>NUCLEOTIDE SEQUENCE [LARGE SCALE GENOMIC DNA]</scope>
    <source>
        <strain evidence="1 2">CCTCC AB 2018079</strain>
    </source>
</reference>
<dbReference type="SUPFAM" id="SSF55961">
    <property type="entry name" value="Bet v1-like"/>
    <property type="match status" value="1"/>
</dbReference>
<proteinExistence type="predicted"/>
<name>A0A316TNR7_9ACTN</name>
<dbReference type="Gene3D" id="3.30.530.20">
    <property type="match status" value="1"/>
</dbReference>
<sequence>MRDLQRVDDRFVETAPLRFTNSVDLAITPEQLFDVFHDAEAWPRWVKALTEVVWTSPRPFGPGTTRTVHLRGRIVGEEEFFTWDEPRRIAFRFNAVSTRLVTAFSEQYDVEPVPGGCRLTWSVGIDVPDALRPPMRLVHGGLDALFASFLRRLRRYTDARLDN</sequence>
<organism evidence="1 2">
    <name type="scientific">Nocardioides silvaticus</name>
    <dbReference type="NCBI Taxonomy" id="2201891"/>
    <lineage>
        <taxon>Bacteria</taxon>
        <taxon>Bacillati</taxon>
        <taxon>Actinomycetota</taxon>
        <taxon>Actinomycetes</taxon>
        <taxon>Propionibacteriales</taxon>
        <taxon>Nocardioidaceae</taxon>
        <taxon>Nocardioides</taxon>
    </lineage>
</organism>
<dbReference type="InterPro" id="IPR019587">
    <property type="entry name" value="Polyketide_cyclase/dehydratase"/>
</dbReference>
<protein>
    <submittedName>
        <fullName evidence="1">SRPBCC family protein</fullName>
    </submittedName>
</protein>
<gene>
    <name evidence="1" type="ORF">DJ010_07140</name>
</gene>
<dbReference type="EMBL" id="QGDD01000002">
    <property type="protein sequence ID" value="PWN03834.1"/>
    <property type="molecule type" value="Genomic_DNA"/>
</dbReference>
<dbReference type="Proteomes" id="UP000245507">
    <property type="component" value="Unassembled WGS sequence"/>
</dbReference>
<dbReference type="AlphaFoldDB" id="A0A316TNR7"/>
<keyword evidence="2" id="KW-1185">Reference proteome</keyword>
<evidence type="ECO:0000313" key="1">
    <source>
        <dbReference type="EMBL" id="PWN03834.1"/>
    </source>
</evidence>